<dbReference type="EMBL" id="PEIB01000018">
    <property type="protein sequence ID" value="RXJ72586.1"/>
    <property type="molecule type" value="Genomic_DNA"/>
</dbReference>
<dbReference type="Pfam" id="PF00266">
    <property type="entry name" value="Aminotran_5"/>
    <property type="match status" value="1"/>
</dbReference>
<evidence type="ECO:0000313" key="4">
    <source>
        <dbReference type="EMBL" id="RXJ72586.1"/>
    </source>
</evidence>
<dbReference type="NCBIfam" id="TIGR01976">
    <property type="entry name" value="am_tr_V_VC1184"/>
    <property type="match status" value="1"/>
</dbReference>
<proteinExistence type="predicted"/>
<dbReference type="AlphaFoldDB" id="A0A4Q0YN66"/>
<dbReference type="InterPro" id="IPR011340">
    <property type="entry name" value="Cys_dSase-rel"/>
</dbReference>
<gene>
    <name evidence="4" type="ORF">CS022_14850</name>
    <name evidence="3" type="ORF">CS022_19395</name>
</gene>
<evidence type="ECO:0000259" key="2">
    <source>
        <dbReference type="Pfam" id="PF00266"/>
    </source>
</evidence>
<reference evidence="3 5" key="1">
    <citation type="submission" date="2017-10" db="EMBL/GenBank/DDBJ databases">
        <title>Nyctiphanis sp. nov., isolated from the stomach of the euphausiid Nyctiphanes simplex (Hansen, 1911) in the Gulf of California.</title>
        <authorList>
            <person name="Gomez-Gil B."/>
            <person name="Aguilar-Mendez M."/>
            <person name="Lopez-Cortes A."/>
            <person name="Gomez-Gutierrez J."/>
            <person name="Roque A."/>
            <person name="Lang E."/>
            <person name="Gonzalez-Castillo A."/>
        </authorList>
    </citation>
    <scope>NUCLEOTIDE SEQUENCE [LARGE SCALE GENOMIC DNA]</scope>
    <source>
        <strain evidence="3 5">CAIM 600</strain>
    </source>
</reference>
<name>A0A4Q0YN66_9GAMM</name>
<dbReference type="InterPro" id="IPR015424">
    <property type="entry name" value="PyrdxlP-dep_Trfase"/>
</dbReference>
<dbReference type="PANTHER" id="PTHR43586:SF21">
    <property type="entry name" value="PYRIDOXAL PHOSPHATE (PLP)-DEPENDENT ASPARTATE AMINOTRANSFERASE SUPERFAMILY"/>
    <property type="match status" value="1"/>
</dbReference>
<dbReference type="Gene3D" id="3.40.640.10">
    <property type="entry name" value="Type I PLP-dependent aspartate aminotransferase-like (Major domain)"/>
    <property type="match status" value="1"/>
</dbReference>
<keyword evidence="5" id="KW-1185">Reference proteome</keyword>
<dbReference type="Proteomes" id="UP000290287">
    <property type="component" value="Unassembled WGS sequence"/>
</dbReference>
<comment type="caution">
    <text evidence="3">The sequence shown here is derived from an EMBL/GenBank/DDBJ whole genome shotgun (WGS) entry which is preliminary data.</text>
</comment>
<dbReference type="SUPFAM" id="SSF53383">
    <property type="entry name" value="PLP-dependent transferases"/>
    <property type="match status" value="1"/>
</dbReference>
<dbReference type="EMBL" id="PEIB01000031">
    <property type="protein sequence ID" value="RXJ71835.1"/>
    <property type="molecule type" value="Genomic_DNA"/>
</dbReference>
<evidence type="ECO:0000313" key="5">
    <source>
        <dbReference type="Proteomes" id="UP000290287"/>
    </source>
</evidence>
<accession>A0A4Q0YN66</accession>
<feature type="domain" description="Aminotransferase class V" evidence="2">
    <location>
        <begin position="33"/>
        <end position="405"/>
    </location>
</feature>
<dbReference type="PANTHER" id="PTHR43586">
    <property type="entry name" value="CYSTEINE DESULFURASE"/>
    <property type="match status" value="1"/>
</dbReference>
<keyword evidence="1" id="KW-0663">Pyridoxal phosphate</keyword>
<dbReference type="Gene3D" id="3.90.1150.10">
    <property type="entry name" value="Aspartate Aminotransferase, domain 1"/>
    <property type="match status" value="1"/>
</dbReference>
<evidence type="ECO:0000313" key="3">
    <source>
        <dbReference type="EMBL" id="RXJ71835.1"/>
    </source>
</evidence>
<dbReference type="RefSeq" id="WP_129122936.1">
    <property type="nucleotide sequence ID" value="NZ_PEIB01000018.1"/>
</dbReference>
<dbReference type="InterPro" id="IPR015422">
    <property type="entry name" value="PyrdxlP-dep_Trfase_small"/>
</dbReference>
<dbReference type="InterPro" id="IPR000192">
    <property type="entry name" value="Aminotrans_V_dom"/>
</dbReference>
<organism evidence="3 5">
    <name type="scientific">Veronia nyctiphanis</name>
    <dbReference type="NCBI Taxonomy" id="1278244"/>
    <lineage>
        <taxon>Bacteria</taxon>
        <taxon>Pseudomonadati</taxon>
        <taxon>Pseudomonadota</taxon>
        <taxon>Gammaproteobacteria</taxon>
        <taxon>Vibrionales</taxon>
        <taxon>Vibrionaceae</taxon>
        <taxon>Veronia</taxon>
    </lineage>
</organism>
<dbReference type="InterPro" id="IPR015421">
    <property type="entry name" value="PyrdxlP-dep_Trfase_major"/>
</dbReference>
<sequence length="414" mass="44635">MSSSSLQIKQKIEEIRAGFPALQQSINGFTPAYFDGPGGTQLPATVQAAFSNYLASGNSNLGGQFSVSRNTVELVNNAREHAAAMLNAPSRDEIVFGANMTSMTLHFSRSIARTWKAGDEIILSDADHGANRSCWAMAAEERGVTVHYLPVTGKTCELDIAKLDELLSDKTRLVAVTAASNLSGTTVDIDTVVKKAKAAGAVAFIDAVHLLPHQLVDVQALGADFVAASAYKFFGPHLGLIWGHSELLNSLTPYKVEPAPNYAPNCWETGTLNFEAISAFVEAVKYLASLGEGEDLRSQLVSGYEQIHAYETSLAEYFLNALSQHDDIELIGQPSAQGRTATFALRFGDTPPAEVAAHLGEQEIYAWTGHLYADRLTDALNITDKGGILRVGLMHYNTTEEIDRLFVALAKIVS</sequence>
<evidence type="ECO:0000256" key="1">
    <source>
        <dbReference type="ARBA" id="ARBA00022898"/>
    </source>
</evidence>
<dbReference type="OrthoDB" id="7592443at2"/>
<protein>
    <submittedName>
        <fullName evidence="3">Cysteine desulfurase-like protein</fullName>
    </submittedName>
</protein>